<feature type="region of interest" description="Disordered" evidence="1">
    <location>
        <begin position="1"/>
        <end position="20"/>
    </location>
</feature>
<evidence type="ECO:0000313" key="2">
    <source>
        <dbReference type="EMBL" id="NJQ14954.1"/>
    </source>
</evidence>
<feature type="compositionally biased region" description="Basic and acidic residues" evidence="1">
    <location>
        <begin position="275"/>
        <end position="284"/>
    </location>
</feature>
<evidence type="ECO:0000313" key="3">
    <source>
        <dbReference type="Proteomes" id="UP000727056"/>
    </source>
</evidence>
<reference evidence="2 3" key="1">
    <citation type="submission" date="2020-03" db="EMBL/GenBank/DDBJ databases">
        <title>Draft genome of Streptomyces sp. ventii, isolated from the Axial Seamount in the Pacific Ocean, and resequencing of the two type strains Streptomyces lonarensis strain NCL 716 and Streptomyces bohaiensis strain 11A07.</title>
        <authorList>
            <person name="Loughran R.M."/>
            <person name="Pfannmuller K.M."/>
            <person name="Wasson B.J."/>
            <person name="Deadmond M.C."/>
            <person name="Paddock B.E."/>
            <person name="Koyack M.J."/>
            <person name="Gallegos D.A."/>
            <person name="Mitchell E.A."/>
            <person name="Ushijima B."/>
            <person name="Saw J.H."/>
            <person name="Mcphail K.L."/>
            <person name="Videau P."/>
        </authorList>
    </citation>
    <scope>NUCLEOTIDE SEQUENCE [LARGE SCALE GENOMIC DNA]</scope>
    <source>
        <strain evidence="2 3">11A07</strain>
    </source>
</reference>
<feature type="compositionally biased region" description="Low complexity" evidence="1">
    <location>
        <begin position="262"/>
        <end position="274"/>
    </location>
</feature>
<dbReference type="Gene3D" id="3.40.50.720">
    <property type="entry name" value="NAD(P)-binding Rossmann-like Domain"/>
    <property type="match status" value="1"/>
</dbReference>
<dbReference type="EMBL" id="JAAVJC010000046">
    <property type="protein sequence ID" value="NJQ14954.1"/>
    <property type="molecule type" value="Genomic_DNA"/>
</dbReference>
<dbReference type="InterPro" id="IPR022291">
    <property type="entry name" value="Bacteriocin_synth_cyclodeHase"/>
</dbReference>
<comment type="caution">
    <text evidence="2">The sequence shown here is derived from an EMBL/GenBank/DDBJ whole genome shotgun (WGS) entry which is preliminary data.</text>
</comment>
<name>A0ABX1C703_9ACTN</name>
<dbReference type="Proteomes" id="UP000727056">
    <property type="component" value="Unassembled WGS sequence"/>
</dbReference>
<dbReference type="NCBIfam" id="TIGR03882">
    <property type="entry name" value="cyclo_dehyd_2"/>
    <property type="match status" value="1"/>
</dbReference>
<evidence type="ECO:0000256" key="1">
    <source>
        <dbReference type="SAM" id="MobiDB-lite"/>
    </source>
</evidence>
<sequence>MTGGTRPAQAPSDAAPAPAAAPAPTASLALTCRRLAALLRRALASLGYEQTAVSVRELGVRDAFAPGAQRWGGYGGEPGDGCDGADAGVPVALYGRHAVVGPLPGSRACPHCLARRWQGARSPLLREALERGFGTRAVGASPYVTPFAADALAALIVGALTTTDAAGDARPAAAATGSHDDVWLLDLATLSVRRHRLVADPECPRCGEPEAGADEYAGPEPRPAPVDRPGGSPARRPDPVDPPRGRAARSVPRRPGDPVDPSPLAARGSAGARPRAADSRGRRR</sequence>
<feature type="compositionally biased region" description="Basic and acidic residues" evidence="1">
    <location>
        <begin position="235"/>
        <end position="244"/>
    </location>
</feature>
<dbReference type="RefSeq" id="WP_168087736.1">
    <property type="nucleotide sequence ID" value="NZ_BHZH01000319.1"/>
</dbReference>
<proteinExistence type="predicted"/>
<gene>
    <name evidence="2" type="ORF">HCN52_08345</name>
</gene>
<organism evidence="2 3">
    <name type="scientific">Streptomyces bohaiensis</name>
    <dbReference type="NCBI Taxonomy" id="1431344"/>
    <lineage>
        <taxon>Bacteria</taxon>
        <taxon>Bacillati</taxon>
        <taxon>Actinomycetota</taxon>
        <taxon>Actinomycetes</taxon>
        <taxon>Kitasatosporales</taxon>
        <taxon>Streptomycetaceae</taxon>
        <taxon>Streptomyces</taxon>
    </lineage>
</organism>
<feature type="compositionally biased region" description="Low complexity" evidence="1">
    <location>
        <begin position="7"/>
        <end position="20"/>
    </location>
</feature>
<keyword evidence="3" id="KW-1185">Reference proteome</keyword>
<accession>A0ABX1C703</accession>
<protein>
    <submittedName>
        <fullName evidence="2">TOMM leader peptide-binding protein</fullName>
    </submittedName>
</protein>
<feature type="region of interest" description="Disordered" evidence="1">
    <location>
        <begin position="201"/>
        <end position="284"/>
    </location>
</feature>